<keyword evidence="8" id="KW-1185">Reference proteome</keyword>
<comment type="caution">
    <text evidence="7">The sequence shown here is derived from an EMBL/GenBank/DDBJ whole genome shotgun (WGS) entry which is preliminary data.</text>
</comment>
<evidence type="ECO:0000313" key="8">
    <source>
        <dbReference type="Proteomes" id="UP000635885"/>
    </source>
</evidence>
<sequence length="153" mass="16926">MTWFILLSLLSIGLILILTEIIFVPGTTIIGILGLIFTGAGIYYAFLKFDPSIAWVILGFALLANFMAIFYGFKSGVWNKFALKEAMTSRSFDGRLIGLEVEMEGKAVSDIKPIGKAEFSDKIYEVKSDSGFISVGTTVFITKLEHNRIIVKN</sequence>
<accession>A0ABQ1M4C8</accession>
<protein>
    <recommendedName>
        <fullName evidence="6">NfeD-like C-terminal domain-containing protein</fullName>
    </recommendedName>
</protein>
<dbReference type="Gene3D" id="2.40.50.140">
    <property type="entry name" value="Nucleic acid-binding proteins"/>
    <property type="match status" value="1"/>
</dbReference>
<dbReference type="InterPro" id="IPR012340">
    <property type="entry name" value="NA-bd_OB-fold"/>
</dbReference>
<dbReference type="RefSeq" id="WP_188440287.1">
    <property type="nucleotide sequence ID" value="NZ_BMFD01000003.1"/>
</dbReference>
<evidence type="ECO:0000256" key="1">
    <source>
        <dbReference type="ARBA" id="ARBA00004141"/>
    </source>
</evidence>
<dbReference type="PANTHER" id="PTHR33507">
    <property type="entry name" value="INNER MEMBRANE PROTEIN YBBJ"/>
    <property type="match status" value="1"/>
</dbReference>
<dbReference type="EMBL" id="BMFD01000003">
    <property type="protein sequence ID" value="GGC32929.1"/>
    <property type="molecule type" value="Genomic_DNA"/>
</dbReference>
<feature type="transmembrane region" description="Helical" evidence="5">
    <location>
        <begin position="53"/>
        <end position="73"/>
    </location>
</feature>
<feature type="domain" description="NfeD-like C-terminal" evidence="6">
    <location>
        <begin position="102"/>
        <end position="152"/>
    </location>
</feature>
<evidence type="ECO:0000256" key="3">
    <source>
        <dbReference type="ARBA" id="ARBA00022989"/>
    </source>
</evidence>
<organism evidence="7 8">
    <name type="scientific">Belliella aquatica</name>
    <dbReference type="NCBI Taxonomy" id="1323734"/>
    <lineage>
        <taxon>Bacteria</taxon>
        <taxon>Pseudomonadati</taxon>
        <taxon>Bacteroidota</taxon>
        <taxon>Cytophagia</taxon>
        <taxon>Cytophagales</taxon>
        <taxon>Cyclobacteriaceae</taxon>
        <taxon>Belliella</taxon>
    </lineage>
</organism>
<dbReference type="PANTHER" id="PTHR33507:SF3">
    <property type="entry name" value="INNER MEMBRANE PROTEIN YBBJ"/>
    <property type="match status" value="1"/>
</dbReference>
<gene>
    <name evidence="7" type="ORF">GCM10010993_09740</name>
</gene>
<keyword evidence="4 5" id="KW-0472">Membrane</keyword>
<dbReference type="InterPro" id="IPR052165">
    <property type="entry name" value="Membrane_assoc_protease"/>
</dbReference>
<dbReference type="Pfam" id="PF01957">
    <property type="entry name" value="NfeD"/>
    <property type="match status" value="1"/>
</dbReference>
<evidence type="ECO:0000259" key="6">
    <source>
        <dbReference type="Pfam" id="PF01957"/>
    </source>
</evidence>
<evidence type="ECO:0000256" key="2">
    <source>
        <dbReference type="ARBA" id="ARBA00022692"/>
    </source>
</evidence>
<dbReference type="Proteomes" id="UP000635885">
    <property type="component" value="Unassembled WGS sequence"/>
</dbReference>
<proteinExistence type="predicted"/>
<keyword evidence="2 5" id="KW-0812">Transmembrane</keyword>
<evidence type="ECO:0000256" key="5">
    <source>
        <dbReference type="SAM" id="Phobius"/>
    </source>
</evidence>
<reference evidence="8" key="1">
    <citation type="journal article" date="2019" name="Int. J. Syst. Evol. Microbiol.">
        <title>The Global Catalogue of Microorganisms (GCM) 10K type strain sequencing project: providing services to taxonomists for standard genome sequencing and annotation.</title>
        <authorList>
            <consortium name="The Broad Institute Genomics Platform"/>
            <consortium name="The Broad Institute Genome Sequencing Center for Infectious Disease"/>
            <person name="Wu L."/>
            <person name="Ma J."/>
        </authorList>
    </citation>
    <scope>NUCLEOTIDE SEQUENCE [LARGE SCALE GENOMIC DNA]</scope>
    <source>
        <strain evidence="8">CGMCC 1.12479</strain>
    </source>
</reference>
<evidence type="ECO:0000313" key="7">
    <source>
        <dbReference type="EMBL" id="GGC32929.1"/>
    </source>
</evidence>
<evidence type="ECO:0000256" key="4">
    <source>
        <dbReference type="ARBA" id="ARBA00023136"/>
    </source>
</evidence>
<feature type="transmembrane region" description="Helical" evidence="5">
    <location>
        <begin position="29"/>
        <end position="46"/>
    </location>
</feature>
<keyword evidence="3 5" id="KW-1133">Transmembrane helix</keyword>
<name>A0ABQ1M4C8_9BACT</name>
<dbReference type="InterPro" id="IPR002810">
    <property type="entry name" value="NfeD-like_C"/>
</dbReference>
<comment type="subcellular location">
    <subcellularLocation>
        <location evidence="1">Membrane</location>
        <topology evidence="1">Multi-pass membrane protein</topology>
    </subcellularLocation>
</comment>